<protein>
    <recommendedName>
        <fullName evidence="4">HTH OST-type domain-containing protein</fullName>
    </recommendedName>
</protein>
<feature type="compositionally biased region" description="Polar residues" evidence="1">
    <location>
        <begin position="73"/>
        <end position="85"/>
    </location>
</feature>
<proteinExistence type="predicted"/>
<evidence type="ECO:0000313" key="3">
    <source>
        <dbReference type="Proteomes" id="UP001642464"/>
    </source>
</evidence>
<feature type="compositionally biased region" description="Pro residues" evidence="1">
    <location>
        <begin position="27"/>
        <end position="36"/>
    </location>
</feature>
<accession>A0ABP0L9E4</accession>
<feature type="region of interest" description="Disordered" evidence="1">
    <location>
        <begin position="1"/>
        <end position="91"/>
    </location>
</feature>
<organism evidence="2 3">
    <name type="scientific">Durusdinium trenchii</name>
    <dbReference type="NCBI Taxonomy" id="1381693"/>
    <lineage>
        <taxon>Eukaryota</taxon>
        <taxon>Sar</taxon>
        <taxon>Alveolata</taxon>
        <taxon>Dinophyceae</taxon>
        <taxon>Suessiales</taxon>
        <taxon>Symbiodiniaceae</taxon>
        <taxon>Durusdinium</taxon>
    </lineage>
</organism>
<comment type="caution">
    <text evidence="2">The sequence shown here is derived from an EMBL/GenBank/DDBJ whole genome shotgun (WGS) entry which is preliminary data.</text>
</comment>
<name>A0ABP0L9E4_9DINO</name>
<keyword evidence="3" id="KW-1185">Reference proteome</keyword>
<evidence type="ECO:0008006" key="4">
    <source>
        <dbReference type="Google" id="ProtNLM"/>
    </source>
</evidence>
<feature type="compositionally biased region" description="Polar residues" evidence="1">
    <location>
        <begin position="43"/>
        <end position="55"/>
    </location>
</feature>
<dbReference type="EMBL" id="CAXAMM010015047">
    <property type="protein sequence ID" value="CAK9035402.1"/>
    <property type="molecule type" value="Genomic_DNA"/>
</dbReference>
<reference evidence="2 3" key="1">
    <citation type="submission" date="2024-02" db="EMBL/GenBank/DDBJ databases">
        <authorList>
            <person name="Chen Y."/>
            <person name="Shah S."/>
            <person name="Dougan E. K."/>
            <person name="Thang M."/>
            <person name="Chan C."/>
        </authorList>
    </citation>
    <scope>NUCLEOTIDE SEQUENCE [LARGE SCALE GENOMIC DNA]</scope>
</reference>
<evidence type="ECO:0000313" key="2">
    <source>
        <dbReference type="EMBL" id="CAK9035402.1"/>
    </source>
</evidence>
<gene>
    <name evidence="2" type="ORF">SCF082_LOCUS21271</name>
</gene>
<evidence type="ECO:0000256" key="1">
    <source>
        <dbReference type="SAM" id="MobiDB-lite"/>
    </source>
</evidence>
<sequence>MYWPKSEAPPEEPLLNLPNLSITITEPPEPPEPLEQPPALVQTDETQSRPRSPTSPLAPGILTPTAPMAPGMVQSNSPRSPTGSVKSEGKFDETKRSVKTLFVQCFKEDLFQERQLLMSQINNLFKLRNNGEALQYKEAGYEKLHNFLTDVAGLSLIGAGNRMELKLGDRDAFERFCDDLLDLPIFDQPKPVPESFQQKVIEVFRRCGSREIPAKNFRDLWNCFFPHEKLQCKDYGYRDVKGLLANIPVVEKVGGKNSTKYVLKSEARRAAAWCSQRIPQRTRGSEAAKAKGVKKPQRRLEVSSSAGFGGLLWVPERGLPKRSFHWTRRFFCQVDFPEKVLEEESFEIPPVASLNPQRLELRSYVNEQLPAMITPGLGQLEEGCYDCTEILGVFHYL</sequence>
<dbReference type="Proteomes" id="UP001642464">
    <property type="component" value="Unassembled WGS sequence"/>
</dbReference>